<accession>A0A4Y2GDY9</accession>
<protein>
    <submittedName>
        <fullName evidence="2">Uncharacterized protein</fullName>
    </submittedName>
</protein>
<dbReference type="AlphaFoldDB" id="A0A4Y2GDY9"/>
<feature type="compositionally biased region" description="Basic and acidic residues" evidence="1">
    <location>
        <begin position="79"/>
        <end position="88"/>
    </location>
</feature>
<name>A0A4Y2GDY9_ARAVE</name>
<proteinExistence type="predicted"/>
<comment type="caution">
    <text evidence="2">The sequence shown here is derived from an EMBL/GenBank/DDBJ whole genome shotgun (WGS) entry which is preliminary data.</text>
</comment>
<evidence type="ECO:0000256" key="1">
    <source>
        <dbReference type="SAM" id="MobiDB-lite"/>
    </source>
</evidence>
<feature type="compositionally biased region" description="Basic residues" evidence="1">
    <location>
        <begin position="89"/>
        <end position="98"/>
    </location>
</feature>
<evidence type="ECO:0000313" key="3">
    <source>
        <dbReference type="Proteomes" id="UP000499080"/>
    </source>
</evidence>
<keyword evidence="3" id="KW-1185">Reference proteome</keyword>
<organism evidence="2 3">
    <name type="scientific">Araneus ventricosus</name>
    <name type="common">Orbweaver spider</name>
    <name type="synonym">Epeira ventricosa</name>
    <dbReference type="NCBI Taxonomy" id="182803"/>
    <lineage>
        <taxon>Eukaryota</taxon>
        <taxon>Metazoa</taxon>
        <taxon>Ecdysozoa</taxon>
        <taxon>Arthropoda</taxon>
        <taxon>Chelicerata</taxon>
        <taxon>Arachnida</taxon>
        <taxon>Araneae</taxon>
        <taxon>Araneomorphae</taxon>
        <taxon>Entelegynae</taxon>
        <taxon>Araneoidea</taxon>
        <taxon>Araneidae</taxon>
        <taxon>Araneus</taxon>
    </lineage>
</organism>
<sequence length="98" mass="11381">MKNIHVRISPHPESESLDKYDKIRSLPCLMIRPQKSSHRFSKTIFCNLLIPASAVVLRRISDRLRCHVTISPPSPQERSSPKRKELPRSRQKKGRKLS</sequence>
<dbReference type="Proteomes" id="UP000499080">
    <property type="component" value="Unassembled WGS sequence"/>
</dbReference>
<gene>
    <name evidence="2" type="ORF">AVEN_226750_1</name>
</gene>
<reference evidence="2 3" key="1">
    <citation type="journal article" date="2019" name="Sci. Rep.">
        <title>Orb-weaving spider Araneus ventricosus genome elucidates the spidroin gene catalogue.</title>
        <authorList>
            <person name="Kono N."/>
            <person name="Nakamura H."/>
            <person name="Ohtoshi R."/>
            <person name="Moran D.A.P."/>
            <person name="Shinohara A."/>
            <person name="Yoshida Y."/>
            <person name="Fujiwara M."/>
            <person name="Mori M."/>
            <person name="Tomita M."/>
            <person name="Arakawa K."/>
        </authorList>
    </citation>
    <scope>NUCLEOTIDE SEQUENCE [LARGE SCALE GENOMIC DNA]</scope>
</reference>
<dbReference type="EMBL" id="BGPR01001351">
    <property type="protein sequence ID" value="GBM51820.1"/>
    <property type="molecule type" value="Genomic_DNA"/>
</dbReference>
<evidence type="ECO:0000313" key="2">
    <source>
        <dbReference type="EMBL" id="GBM51820.1"/>
    </source>
</evidence>
<feature type="region of interest" description="Disordered" evidence="1">
    <location>
        <begin position="68"/>
        <end position="98"/>
    </location>
</feature>